<comment type="caution">
    <text evidence="2">The sequence shown here is derived from an EMBL/GenBank/DDBJ whole genome shotgun (WGS) entry which is preliminary data.</text>
</comment>
<keyword evidence="3" id="KW-1185">Reference proteome</keyword>
<name>A0A085U0E9_9RHOB</name>
<proteinExistence type="predicted"/>
<evidence type="ECO:0000259" key="1">
    <source>
        <dbReference type="Pfam" id="PF21112"/>
    </source>
</evidence>
<dbReference type="PATRIC" id="fig|1317124.6.peg.815"/>
<feature type="domain" description="CsgH-like" evidence="1">
    <location>
        <begin position="43"/>
        <end position="120"/>
    </location>
</feature>
<evidence type="ECO:0000313" key="2">
    <source>
        <dbReference type="EMBL" id="KFE36446.1"/>
    </source>
</evidence>
<accession>A0A085U0E9</accession>
<dbReference type="STRING" id="1317124.DW2_04019"/>
<organism evidence="2 3">
    <name type="scientific">Thioclava atlantica</name>
    <dbReference type="NCBI Taxonomy" id="1317124"/>
    <lineage>
        <taxon>Bacteria</taxon>
        <taxon>Pseudomonadati</taxon>
        <taxon>Pseudomonadota</taxon>
        <taxon>Alphaproteobacteria</taxon>
        <taxon>Rhodobacterales</taxon>
        <taxon>Paracoccaceae</taxon>
        <taxon>Thioclava</taxon>
    </lineage>
</organism>
<sequence>MTQLAQYACRRSGGPVSLIVGAVLALLTGFSGGRVQAMTTSSIECEIRSRHVAAGVELTGIIRALRPVRGDYSFSVLSEGSGGASNVHQNGLFAASPDEPAVVGAVVVNSGAGSSVSVRLLVHSEDGELCEAAQ</sequence>
<dbReference type="Pfam" id="PF21112">
    <property type="entry name" value="CsgH"/>
    <property type="match status" value="1"/>
</dbReference>
<dbReference type="InterPro" id="IPR053722">
    <property type="entry name" value="Curli_assembly_CsgC/AgfC"/>
</dbReference>
<protein>
    <recommendedName>
        <fullName evidence="1">CsgH-like domain-containing protein</fullName>
    </recommendedName>
</protein>
<gene>
    <name evidence="2" type="ORF">DW2_04019</name>
</gene>
<dbReference type="Gene3D" id="2.60.40.2420">
    <property type="match status" value="1"/>
</dbReference>
<dbReference type="InterPro" id="IPR047726">
    <property type="entry name" value="CsgH_dom"/>
</dbReference>
<dbReference type="NCBIfam" id="NF041112">
    <property type="entry name" value="chap_CsgH_alph"/>
    <property type="match status" value="1"/>
</dbReference>
<dbReference type="AlphaFoldDB" id="A0A085U0E9"/>
<dbReference type="InterPro" id="IPR048632">
    <property type="entry name" value="CsgH-like"/>
</dbReference>
<evidence type="ECO:0000313" key="3">
    <source>
        <dbReference type="Proteomes" id="UP000028607"/>
    </source>
</evidence>
<reference evidence="3" key="1">
    <citation type="submission" date="2013-04" db="EMBL/GenBank/DDBJ databases">
        <title>Thioclava sp. 13D2W-2 Genome Sequencing.</title>
        <authorList>
            <person name="Lai Q."/>
            <person name="Li G."/>
            <person name="Shao Z."/>
        </authorList>
    </citation>
    <scope>NUCLEOTIDE SEQUENCE [LARGE SCALE GENOMIC DNA]</scope>
    <source>
        <strain evidence="3">13D2W-2</strain>
    </source>
</reference>
<dbReference type="EMBL" id="AQRC01000002">
    <property type="protein sequence ID" value="KFE36446.1"/>
    <property type="molecule type" value="Genomic_DNA"/>
</dbReference>
<dbReference type="Proteomes" id="UP000028607">
    <property type="component" value="Unassembled WGS sequence"/>
</dbReference>
<reference evidence="2 3" key="2">
    <citation type="journal article" date="2015" name="Antonie Van Leeuwenhoek">
        <title>Thioclava indica sp. nov., isolated from surface seawater of the Indian Ocean.</title>
        <authorList>
            <person name="Liu Y."/>
            <person name="Lai Q."/>
            <person name="Du J."/>
            <person name="Xu H."/>
            <person name="Jiang L."/>
            <person name="Shao Z."/>
        </authorList>
    </citation>
    <scope>NUCLEOTIDE SEQUENCE [LARGE SCALE GENOMIC DNA]</scope>
    <source>
        <strain evidence="2 3">13D2W-2</strain>
    </source>
</reference>